<keyword evidence="8" id="KW-1185">Reference proteome</keyword>
<feature type="transmembrane region" description="Helical" evidence="6">
    <location>
        <begin position="370"/>
        <end position="392"/>
    </location>
</feature>
<feature type="transmembrane region" description="Helical" evidence="6">
    <location>
        <begin position="92"/>
        <end position="118"/>
    </location>
</feature>
<feature type="transmembrane region" description="Helical" evidence="6">
    <location>
        <begin position="160"/>
        <end position="182"/>
    </location>
</feature>
<evidence type="ECO:0000256" key="3">
    <source>
        <dbReference type="ARBA" id="ARBA00022692"/>
    </source>
</evidence>
<organism evidence="7 8">
    <name type="scientific">Garicola koreensis</name>
    <dbReference type="NCBI Taxonomy" id="1262554"/>
    <lineage>
        <taxon>Bacteria</taxon>
        <taxon>Bacillati</taxon>
        <taxon>Actinomycetota</taxon>
        <taxon>Actinomycetes</taxon>
        <taxon>Micrococcales</taxon>
        <taxon>Micrococcaceae</taxon>
        <taxon>Garicola</taxon>
    </lineage>
</organism>
<keyword evidence="3 6" id="KW-0812">Transmembrane</keyword>
<feature type="transmembrane region" description="Helical" evidence="6">
    <location>
        <begin position="265"/>
        <end position="290"/>
    </location>
</feature>
<keyword evidence="5 6" id="KW-0472">Membrane</keyword>
<feature type="transmembrane region" description="Helical" evidence="6">
    <location>
        <begin position="51"/>
        <end position="71"/>
    </location>
</feature>
<feature type="transmembrane region" description="Helical" evidence="6">
    <location>
        <begin position="221"/>
        <end position="245"/>
    </location>
</feature>
<reference evidence="7 8" key="1">
    <citation type="submission" date="2020-08" db="EMBL/GenBank/DDBJ databases">
        <title>Sequencing the genomes of 1000 actinobacteria strains.</title>
        <authorList>
            <person name="Klenk H.-P."/>
        </authorList>
    </citation>
    <scope>NUCLEOTIDE SEQUENCE [LARGE SCALE GENOMIC DNA]</scope>
    <source>
        <strain evidence="7 8">DSM 28238</strain>
    </source>
</reference>
<protein>
    <submittedName>
        <fullName evidence="7">O-antigen/teichoic acid export membrane protein</fullName>
    </submittedName>
</protein>
<name>A0A7W5XL08_9MICC</name>
<feature type="transmembrane region" description="Helical" evidence="6">
    <location>
        <begin position="188"/>
        <end position="209"/>
    </location>
</feature>
<evidence type="ECO:0000256" key="1">
    <source>
        <dbReference type="ARBA" id="ARBA00004651"/>
    </source>
</evidence>
<accession>A0A7W5XL08</accession>
<dbReference type="PANTHER" id="PTHR30250">
    <property type="entry name" value="PST FAMILY PREDICTED COLANIC ACID TRANSPORTER"/>
    <property type="match status" value="1"/>
</dbReference>
<evidence type="ECO:0000256" key="6">
    <source>
        <dbReference type="SAM" id="Phobius"/>
    </source>
</evidence>
<feature type="transmembrane region" description="Helical" evidence="6">
    <location>
        <begin position="333"/>
        <end position="349"/>
    </location>
</feature>
<dbReference type="InterPro" id="IPR050833">
    <property type="entry name" value="Poly_Biosynth_Transport"/>
</dbReference>
<keyword evidence="2" id="KW-1003">Cell membrane</keyword>
<keyword evidence="4 6" id="KW-1133">Transmembrane helix</keyword>
<dbReference type="InterPro" id="IPR002797">
    <property type="entry name" value="Polysacc_synth"/>
</dbReference>
<comment type="subcellular location">
    <subcellularLocation>
        <location evidence="1">Cell membrane</location>
        <topology evidence="1">Multi-pass membrane protein</topology>
    </subcellularLocation>
</comment>
<evidence type="ECO:0000313" key="7">
    <source>
        <dbReference type="EMBL" id="MBB3667580.1"/>
    </source>
</evidence>
<dbReference type="PANTHER" id="PTHR30250:SF26">
    <property type="entry name" value="PSMA PROTEIN"/>
    <property type="match status" value="1"/>
</dbReference>
<feature type="transmembrane region" description="Helical" evidence="6">
    <location>
        <begin position="130"/>
        <end position="148"/>
    </location>
</feature>
<dbReference type="Pfam" id="PF01943">
    <property type="entry name" value="Polysacc_synt"/>
    <property type="match status" value="1"/>
</dbReference>
<evidence type="ECO:0000313" key="8">
    <source>
        <dbReference type="Proteomes" id="UP000547528"/>
    </source>
</evidence>
<dbReference type="EMBL" id="JACIBT010000002">
    <property type="protein sequence ID" value="MBB3667580.1"/>
    <property type="molecule type" value="Genomic_DNA"/>
</dbReference>
<dbReference type="AlphaFoldDB" id="A0A7W5XL08"/>
<dbReference type="Proteomes" id="UP000547528">
    <property type="component" value="Unassembled WGS sequence"/>
</dbReference>
<sequence length="443" mass="46096">MSDWAKPLLRTAGLRLCVLPVSAGLALLTAAITFQSAGVAAFGLITMVAQLQLALPFADLGMGAAVTRAVARAEQSPQERRHAAALIRRTATLLAALGIASATGAACAGAAGVWSSWFVLPPELATDFDVVASTVLVMFFLGLPFGLSERILVGQDRASLLVVLGLILGIANVSVAATVAALGLPPMWLAAGLPVGSAVFLAVCTATALKRWGRLGWGDTYTVPVGTILWGGLPVVLAAAGTVLAEQHGRFVLAQVAAPEIVSEYALGLSLYMPVYSILYMSSAVLWPRFARSLDSRLWRQSNTALLLLGLGAAGGYLVFARPLSGLVSGGEMVLPWPVVICFCLVFIAQSGHLVQENLLTDVWGFKRQAVMSMMLLLVVVPLTGLGVALGAGAAAPAISLTCGVVIAQVIPGRILARRVLQHGVPTVDPFEQLAERKAHADA</sequence>
<feature type="transmembrane region" description="Helical" evidence="6">
    <location>
        <begin position="302"/>
        <end position="321"/>
    </location>
</feature>
<proteinExistence type="predicted"/>
<evidence type="ECO:0000256" key="5">
    <source>
        <dbReference type="ARBA" id="ARBA00023136"/>
    </source>
</evidence>
<evidence type="ECO:0000256" key="4">
    <source>
        <dbReference type="ARBA" id="ARBA00022989"/>
    </source>
</evidence>
<gene>
    <name evidence="7" type="ORF">FHX47_001199</name>
</gene>
<dbReference type="GO" id="GO:0005886">
    <property type="term" value="C:plasma membrane"/>
    <property type="evidence" value="ECO:0007669"/>
    <property type="project" value="UniProtKB-SubCell"/>
</dbReference>
<comment type="caution">
    <text evidence="7">The sequence shown here is derived from an EMBL/GenBank/DDBJ whole genome shotgun (WGS) entry which is preliminary data.</text>
</comment>
<dbReference type="RefSeq" id="WP_183357997.1">
    <property type="nucleotide sequence ID" value="NZ_BAABKR010000001.1"/>
</dbReference>
<evidence type="ECO:0000256" key="2">
    <source>
        <dbReference type="ARBA" id="ARBA00022475"/>
    </source>
</evidence>